<organism evidence="2 3">
    <name type="scientific">Heterodermia speciosa</name>
    <dbReference type="NCBI Taxonomy" id="116794"/>
    <lineage>
        <taxon>Eukaryota</taxon>
        <taxon>Fungi</taxon>
        <taxon>Dikarya</taxon>
        <taxon>Ascomycota</taxon>
        <taxon>Pezizomycotina</taxon>
        <taxon>Lecanoromycetes</taxon>
        <taxon>OSLEUM clade</taxon>
        <taxon>Lecanoromycetidae</taxon>
        <taxon>Caliciales</taxon>
        <taxon>Physciaceae</taxon>
        <taxon>Heterodermia</taxon>
    </lineage>
</organism>
<evidence type="ECO:0000313" key="3">
    <source>
        <dbReference type="Proteomes" id="UP000664521"/>
    </source>
</evidence>
<dbReference type="SUPFAM" id="SSF52317">
    <property type="entry name" value="Class I glutamine amidotransferase-like"/>
    <property type="match status" value="1"/>
</dbReference>
<dbReference type="PANTHER" id="PTHR43130:SF3">
    <property type="entry name" value="HTH-TYPE TRANSCRIPTIONAL REGULATOR RV1931C"/>
    <property type="match status" value="1"/>
</dbReference>
<dbReference type="EMBL" id="CAJPDS010000035">
    <property type="protein sequence ID" value="CAF9924195.1"/>
    <property type="molecule type" value="Genomic_DNA"/>
</dbReference>
<protein>
    <recommendedName>
        <fullName evidence="1">DJ-1/PfpI domain-containing protein</fullName>
    </recommendedName>
</protein>
<proteinExistence type="predicted"/>
<keyword evidence="3" id="KW-1185">Reference proteome</keyword>
<feature type="domain" description="DJ-1/PfpI" evidence="1">
    <location>
        <begin position="11"/>
        <end position="202"/>
    </location>
</feature>
<comment type="caution">
    <text evidence="2">The sequence shown here is derived from an EMBL/GenBank/DDBJ whole genome shotgun (WGS) entry which is preliminary data.</text>
</comment>
<evidence type="ECO:0000313" key="2">
    <source>
        <dbReference type="EMBL" id="CAF9924195.1"/>
    </source>
</evidence>
<dbReference type="InterPro" id="IPR052158">
    <property type="entry name" value="INH-QAR"/>
</dbReference>
<gene>
    <name evidence="2" type="ORF">HETSPECPRED_005522</name>
</gene>
<dbReference type="AlphaFoldDB" id="A0A8H3FIB0"/>
<sequence length="234" mass="25074">MVASDKKVYNVAVLVFDGTDILDFAGPLEILTHTMYNLDLENPEKVFKATVVASTPTVTLNQSVIIQTGLLIPDAIAQIDTFDILVVTGGWPHLILEKCKNHTPELQLVEAFNSSPSPDPTPDNSKLIFSICTGSLFLAAAGALQGLTAATTHHQALDLLRGLDPGVEVVSSVTEEEKPRRYVDGGVNTRGKRVVTAGGVTCGLDGAFYIAELKAGTQAAEFVAQMTEHEWKKV</sequence>
<dbReference type="Gene3D" id="3.40.50.880">
    <property type="match status" value="1"/>
</dbReference>
<accession>A0A8H3FIB0</accession>
<reference evidence="2" key="1">
    <citation type="submission" date="2021-03" db="EMBL/GenBank/DDBJ databases">
        <authorList>
            <person name="Tagirdzhanova G."/>
        </authorList>
    </citation>
    <scope>NUCLEOTIDE SEQUENCE</scope>
</reference>
<name>A0A8H3FIB0_9LECA</name>
<dbReference type="Proteomes" id="UP000664521">
    <property type="component" value="Unassembled WGS sequence"/>
</dbReference>
<dbReference type="InterPro" id="IPR002818">
    <property type="entry name" value="DJ-1/PfpI"/>
</dbReference>
<dbReference type="InterPro" id="IPR029062">
    <property type="entry name" value="Class_I_gatase-like"/>
</dbReference>
<dbReference type="OrthoDB" id="543156at2759"/>
<dbReference type="PANTHER" id="PTHR43130">
    <property type="entry name" value="ARAC-FAMILY TRANSCRIPTIONAL REGULATOR"/>
    <property type="match status" value="1"/>
</dbReference>
<dbReference type="Pfam" id="PF01965">
    <property type="entry name" value="DJ-1_PfpI"/>
    <property type="match status" value="1"/>
</dbReference>
<evidence type="ECO:0000259" key="1">
    <source>
        <dbReference type="Pfam" id="PF01965"/>
    </source>
</evidence>